<dbReference type="Proteomes" id="UP000697127">
    <property type="component" value="Unassembled WGS sequence"/>
</dbReference>
<dbReference type="GO" id="GO:0009099">
    <property type="term" value="P:L-valine biosynthetic process"/>
    <property type="evidence" value="ECO:0007669"/>
    <property type="project" value="TreeGrafter"/>
</dbReference>
<keyword evidence="6 14" id="KW-0032">Aminotransferase</keyword>
<gene>
    <name evidence="18" type="ORF">C6P40_000478</name>
</gene>
<dbReference type="GO" id="GO:0009083">
    <property type="term" value="P:branched-chain amino acid catabolic process"/>
    <property type="evidence" value="ECO:0007669"/>
    <property type="project" value="UniProtKB-ARBA"/>
</dbReference>
<dbReference type="EMBL" id="PUHW01000012">
    <property type="protein sequence ID" value="KAG0690980.1"/>
    <property type="molecule type" value="Genomic_DNA"/>
</dbReference>
<evidence type="ECO:0000256" key="2">
    <source>
        <dbReference type="ARBA" id="ARBA00004824"/>
    </source>
</evidence>
<comment type="cofactor">
    <cofactor evidence="1 13">
        <name>pyridoxal 5'-phosphate</name>
        <dbReference type="ChEBI" id="CHEBI:597326"/>
    </cofactor>
</comment>
<dbReference type="NCBIfam" id="NF009897">
    <property type="entry name" value="PRK13357.1"/>
    <property type="match status" value="1"/>
</dbReference>
<dbReference type="InterPro" id="IPR002347">
    <property type="entry name" value="SDR_fam"/>
</dbReference>
<name>A0A9P7BHU3_9ASCO</name>
<sequence length="834" mass="94002">MPLEFLGTVLLEGTDRIPYWEHIKTFTPPLIVAILLKLYFNGSSNTWERKLHGKVYIVTGGTSGIGAALVRELANRGAQLVLLTSQIGEESDNSAKMWLSDYIDDLREATGNHMIYAEYCDLSSLYSIRKFATKWLDNTPARRLDGVLCLAGESLPMKKLRTNSIDGVEIQMAVNYLGHYHLLTLLEPALRVQPPDRDVRILLSSCASQNLGEIQSNDLLWEERNYPINKPWKVFGTSKLMLNMFAKEFQRKLESIERADKQPCGVRVNIINPGLVRSPSMRRFLSMGSIWGLILYLILYPIFWIFLKSCEQGMQSYLFAINSPNVFNVNGGHYIKECSVIENESRKELNDQFLQEKLFEQTKDAIEKLEKASAIERNKGKKKNKNNDNIKNNKENVISKEEEDRIGIFKSVFKGDRGLYPDMSNASIQELEKGKEARLKRLDAKFEKVRGTIPKVRMSSTLSKIDASKLTIVSTTSPKERIPNEDLVFGQSFTDHMLKIPYSDKNGWGAPEIVPYGPLALDPSSCVFHYAFELFEGLKAYKDNKGDIRMFRPDMNMIRMNKSADRICLPTFDSDEVIKCIGELLKLDNRFIPSEKGYSMYIRPTLIGTSAGLGVHTPDEALLFVICSPVGPYYKTGFKAVRLEATDYATRAWPGGVGDKKLGANYAPCVKPQLEAAKRGYQQNLWLFGPEKNVTEVGTMNFFVVLKDSKTGKNELVTAPLDGTILEGITRDSILSLARERLNPDEWIISERYCSINEIAEKAEKGQLVEAFGSGTAAVVSPIKEIGYNGKDIDVPLLPGEQSGALTKQVLLWIQELQYGDVESDWSRVFKVTK</sequence>
<feature type="domain" description="Ketoreductase (KR)" evidence="17">
    <location>
        <begin position="55"/>
        <end position="209"/>
    </location>
</feature>
<dbReference type="SUPFAM" id="SSF56752">
    <property type="entry name" value="D-aminoacid aminotransferase-like PLP-dependent enzymes"/>
    <property type="match status" value="1"/>
</dbReference>
<dbReference type="Gene3D" id="3.20.10.10">
    <property type="entry name" value="D-amino Acid Aminotransferase, subunit A, domain 2"/>
    <property type="match status" value="1"/>
</dbReference>
<comment type="catalytic activity">
    <reaction evidence="14">
        <text>L-valine + 2-oxoglutarate = 3-methyl-2-oxobutanoate + L-glutamate</text>
        <dbReference type="Rhea" id="RHEA:24813"/>
        <dbReference type="ChEBI" id="CHEBI:11851"/>
        <dbReference type="ChEBI" id="CHEBI:16810"/>
        <dbReference type="ChEBI" id="CHEBI:29985"/>
        <dbReference type="ChEBI" id="CHEBI:57762"/>
        <dbReference type="EC" id="2.6.1.42"/>
    </reaction>
</comment>
<dbReference type="CDD" id="cd01557">
    <property type="entry name" value="BCAT_beta_family"/>
    <property type="match status" value="1"/>
</dbReference>
<organism evidence="18 19">
    <name type="scientific">Pichia californica</name>
    <dbReference type="NCBI Taxonomy" id="460514"/>
    <lineage>
        <taxon>Eukaryota</taxon>
        <taxon>Fungi</taxon>
        <taxon>Dikarya</taxon>
        <taxon>Ascomycota</taxon>
        <taxon>Saccharomycotina</taxon>
        <taxon>Pichiomycetes</taxon>
        <taxon>Pichiales</taxon>
        <taxon>Pichiaceae</taxon>
        <taxon>Pichia</taxon>
    </lineage>
</organism>
<dbReference type="Pfam" id="PF08659">
    <property type="entry name" value="KR"/>
    <property type="match status" value="1"/>
</dbReference>
<dbReference type="InterPro" id="IPR043131">
    <property type="entry name" value="BCAT-like_N"/>
</dbReference>
<keyword evidence="10 14" id="KW-0100">Branched-chain amino acid biosynthesis</keyword>
<evidence type="ECO:0000313" key="18">
    <source>
        <dbReference type="EMBL" id="KAG0690980.1"/>
    </source>
</evidence>
<keyword evidence="7 14" id="KW-0028">Amino-acid biosynthesis</keyword>
<keyword evidence="16" id="KW-0472">Membrane</keyword>
<evidence type="ECO:0000256" key="11">
    <source>
        <dbReference type="ARBA" id="ARBA00051136"/>
    </source>
</evidence>
<comment type="pathway">
    <text evidence="3">Amino-acid biosynthesis; L-valine biosynthesis; L-valine from pyruvate: step 4/4.</text>
</comment>
<comment type="pathway">
    <text evidence="4">Amino-acid biosynthesis; L-leucine biosynthesis; L-leucine from 3-methyl-2-oxobutanoate: step 4/4.</text>
</comment>
<comment type="pathway">
    <text evidence="12">Amino-acid biosynthesis; L-methionine biosynthesis via salvage pathway; L-methionine from S-methyl-5-thio-alpha-D-ribose 1-phosphate: step 6/6.</text>
</comment>
<dbReference type="GO" id="GO:0005739">
    <property type="term" value="C:mitochondrion"/>
    <property type="evidence" value="ECO:0007669"/>
    <property type="project" value="TreeGrafter"/>
</dbReference>
<evidence type="ECO:0000256" key="14">
    <source>
        <dbReference type="RuleBase" id="RU004517"/>
    </source>
</evidence>
<comment type="caution">
    <text evidence="18">The sequence shown here is derived from an EMBL/GenBank/DDBJ whole genome shotgun (WGS) entry which is preliminary data.</text>
</comment>
<evidence type="ECO:0000256" key="9">
    <source>
        <dbReference type="ARBA" id="ARBA00022898"/>
    </source>
</evidence>
<evidence type="ECO:0000256" key="16">
    <source>
        <dbReference type="SAM" id="Phobius"/>
    </source>
</evidence>
<evidence type="ECO:0000256" key="5">
    <source>
        <dbReference type="ARBA" id="ARBA00009320"/>
    </source>
</evidence>
<dbReference type="FunFam" id="3.30.470.10:FF:000005">
    <property type="entry name" value="Branched-chain-amino-acid aminotransferase"/>
    <property type="match status" value="1"/>
</dbReference>
<comment type="catalytic activity">
    <reaction evidence="11">
        <text>a 2-oxocarboxylate + L-methionine = 4-methylsulfanyl-2-oxobutanoate + an L-alpha-amino acid</text>
        <dbReference type="Rhea" id="RHEA:31763"/>
        <dbReference type="ChEBI" id="CHEBI:16723"/>
        <dbReference type="ChEBI" id="CHEBI:35179"/>
        <dbReference type="ChEBI" id="CHEBI:57844"/>
        <dbReference type="ChEBI" id="CHEBI:59869"/>
    </reaction>
    <physiologicalReaction direction="right-to-left" evidence="11">
        <dbReference type="Rhea" id="RHEA:31765"/>
    </physiologicalReaction>
</comment>
<keyword evidence="19" id="KW-1185">Reference proteome</keyword>
<evidence type="ECO:0000256" key="12">
    <source>
        <dbReference type="ARBA" id="ARBA00060556"/>
    </source>
</evidence>
<keyword evidence="8 14" id="KW-0808">Transferase</keyword>
<dbReference type="InterPro" id="IPR036038">
    <property type="entry name" value="Aminotransferase-like"/>
</dbReference>
<reference evidence="18" key="1">
    <citation type="submission" date="2020-11" db="EMBL/GenBank/DDBJ databases">
        <title>Kefir isolates.</title>
        <authorList>
            <person name="Marcisauskas S."/>
            <person name="Kim Y."/>
            <person name="Blasche S."/>
        </authorList>
    </citation>
    <scope>NUCLEOTIDE SEQUENCE</scope>
    <source>
        <strain evidence="18">Olga-1</strain>
    </source>
</reference>
<evidence type="ECO:0000256" key="8">
    <source>
        <dbReference type="ARBA" id="ARBA00022679"/>
    </source>
</evidence>
<dbReference type="InterPro" id="IPR043132">
    <property type="entry name" value="BCAT-like_C"/>
</dbReference>
<comment type="catalytic activity">
    <reaction evidence="14">
        <text>L-isoleucine + 2-oxoglutarate = (S)-3-methyl-2-oxopentanoate + L-glutamate</text>
        <dbReference type="Rhea" id="RHEA:24801"/>
        <dbReference type="ChEBI" id="CHEBI:16810"/>
        <dbReference type="ChEBI" id="CHEBI:29985"/>
        <dbReference type="ChEBI" id="CHEBI:35146"/>
        <dbReference type="ChEBI" id="CHEBI:58045"/>
        <dbReference type="EC" id="2.6.1.42"/>
    </reaction>
</comment>
<dbReference type="InterPro" id="IPR036291">
    <property type="entry name" value="NAD(P)-bd_dom_sf"/>
</dbReference>
<accession>A0A9P7BHU3</accession>
<dbReference type="InterPro" id="IPR005786">
    <property type="entry name" value="B_amino_transII"/>
</dbReference>
<proteinExistence type="inferred from homology"/>
<dbReference type="InterPro" id="IPR033939">
    <property type="entry name" value="BCAT_family"/>
</dbReference>
<dbReference type="AlphaFoldDB" id="A0A9P7BHU3"/>
<feature type="transmembrane region" description="Helical" evidence="16">
    <location>
        <begin position="284"/>
        <end position="307"/>
    </location>
</feature>
<keyword evidence="16" id="KW-1133">Transmembrane helix</keyword>
<dbReference type="PROSITE" id="PS00770">
    <property type="entry name" value="AA_TRANSFER_CLASS_4"/>
    <property type="match status" value="1"/>
</dbReference>
<dbReference type="Gene3D" id="3.30.470.10">
    <property type="match status" value="1"/>
</dbReference>
<feature type="compositionally biased region" description="Basic and acidic residues" evidence="15">
    <location>
        <begin position="385"/>
        <end position="396"/>
    </location>
</feature>
<feature type="region of interest" description="Disordered" evidence="15">
    <location>
        <begin position="377"/>
        <end position="396"/>
    </location>
</feature>
<evidence type="ECO:0000256" key="1">
    <source>
        <dbReference type="ARBA" id="ARBA00001933"/>
    </source>
</evidence>
<evidence type="ECO:0000256" key="15">
    <source>
        <dbReference type="SAM" id="MobiDB-lite"/>
    </source>
</evidence>
<dbReference type="SUPFAM" id="SSF51735">
    <property type="entry name" value="NAD(P)-binding Rossmann-fold domains"/>
    <property type="match status" value="1"/>
</dbReference>
<evidence type="ECO:0000256" key="13">
    <source>
        <dbReference type="RuleBase" id="RU004516"/>
    </source>
</evidence>
<protein>
    <recommendedName>
        <fullName evidence="14">Branched-chain-amino-acid aminotransferase</fullName>
        <ecNumber evidence="14">2.6.1.42</ecNumber>
    </recommendedName>
</protein>
<dbReference type="InterPro" id="IPR013968">
    <property type="entry name" value="PKS_KR"/>
</dbReference>
<dbReference type="InterPro" id="IPR001544">
    <property type="entry name" value="Aminotrans_IV"/>
</dbReference>
<keyword evidence="9 13" id="KW-0663">Pyridoxal phosphate</keyword>
<evidence type="ECO:0000259" key="17">
    <source>
        <dbReference type="Pfam" id="PF08659"/>
    </source>
</evidence>
<evidence type="ECO:0000256" key="10">
    <source>
        <dbReference type="ARBA" id="ARBA00023304"/>
    </source>
</evidence>
<dbReference type="FunFam" id="3.20.10.10:FF:000004">
    <property type="entry name" value="Branched-chain-amino-acid aminotransferase"/>
    <property type="match status" value="1"/>
</dbReference>
<dbReference type="NCBIfam" id="TIGR01123">
    <property type="entry name" value="ilvE_II"/>
    <property type="match status" value="1"/>
</dbReference>
<dbReference type="PRINTS" id="PR00081">
    <property type="entry name" value="GDHRDH"/>
</dbReference>
<dbReference type="PANTHER" id="PTHR11825">
    <property type="entry name" value="SUBGROUP IIII AMINOTRANSFERASE"/>
    <property type="match status" value="1"/>
</dbReference>
<dbReference type="Pfam" id="PF01063">
    <property type="entry name" value="Aminotran_4"/>
    <property type="match status" value="1"/>
</dbReference>
<evidence type="ECO:0000313" key="19">
    <source>
        <dbReference type="Proteomes" id="UP000697127"/>
    </source>
</evidence>
<dbReference type="GO" id="GO:0009098">
    <property type="term" value="P:L-leucine biosynthetic process"/>
    <property type="evidence" value="ECO:0007669"/>
    <property type="project" value="TreeGrafter"/>
</dbReference>
<dbReference type="GO" id="GO:0004084">
    <property type="term" value="F:branched-chain-amino-acid transaminase activity"/>
    <property type="evidence" value="ECO:0007669"/>
    <property type="project" value="UniProtKB-EC"/>
</dbReference>
<evidence type="ECO:0000256" key="7">
    <source>
        <dbReference type="ARBA" id="ARBA00022605"/>
    </source>
</evidence>
<comment type="pathway">
    <text evidence="2">Amino-acid biosynthesis; L-isoleucine biosynthesis; L-isoleucine from 2-oxobutanoate: step 4/4.</text>
</comment>
<dbReference type="InterPro" id="IPR018300">
    <property type="entry name" value="Aminotrans_IV_CS"/>
</dbReference>
<keyword evidence="16" id="KW-0812">Transmembrane</keyword>
<evidence type="ECO:0000256" key="4">
    <source>
        <dbReference type="ARBA" id="ARBA00005072"/>
    </source>
</evidence>
<comment type="catalytic activity">
    <reaction evidence="14">
        <text>L-leucine + 2-oxoglutarate = 4-methyl-2-oxopentanoate + L-glutamate</text>
        <dbReference type="Rhea" id="RHEA:18321"/>
        <dbReference type="ChEBI" id="CHEBI:16810"/>
        <dbReference type="ChEBI" id="CHEBI:17865"/>
        <dbReference type="ChEBI" id="CHEBI:29985"/>
        <dbReference type="ChEBI" id="CHEBI:57427"/>
        <dbReference type="EC" id="2.6.1.42"/>
    </reaction>
</comment>
<dbReference type="EC" id="2.6.1.42" evidence="14"/>
<dbReference type="Gene3D" id="3.40.50.720">
    <property type="entry name" value="NAD(P)-binding Rossmann-like Domain"/>
    <property type="match status" value="1"/>
</dbReference>
<evidence type="ECO:0000256" key="6">
    <source>
        <dbReference type="ARBA" id="ARBA00022576"/>
    </source>
</evidence>
<dbReference type="PANTHER" id="PTHR11825:SF44">
    <property type="entry name" value="BRANCHED-CHAIN-AMINO-ACID AMINOTRANSFERASE"/>
    <property type="match status" value="1"/>
</dbReference>
<comment type="similarity">
    <text evidence="5 14">Belongs to the class-IV pyridoxal-phosphate-dependent aminotransferase family.</text>
</comment>
<evidence type="ECO:0000256" key="3">
    <source>
        <dbReference type="ARBA" id="ARBA00004931"/>
    </source>
</evidence>